<accession>A0ABQ9AKL8</accession>
<evidence type="ECO:0000313" key="1">
    <source>
        <dbReference type="EMBL" id="KAJ6340547.1"/>
    </source>
</evidence>
<comment type="caution">
    <text evidence="1">The sequence shown here is derived from an EMBL/GenBank/DDBJ whole genome shotgun (WGS) entry which is preliminary data.</text>
</comment>
<reference evidence="1" key="1">
    <citation type="submission" date="2022-10" db="EMBL/GenBank/DDBJ databases">
        <authorList>
            <person name="Hyden B.L."/>
            <person name="Feng K."/>
            <person name="Yates T."/>
            <person name="Jawdy S."/>
            <person name="Smart L.B."/>
            <person name="Muchero W."/>
        </authorList>
    </citation>
    <scope>NUCLEOTIDE SEQUENCE</scope>
    <source>
        <tissue evidence="1">Shoot tip</tissue>
    </source>
</reference>
<dbReference type="Proteomes" id="UP001141253">
    <property type="component" value="Chromosome 15W"/>
</dbReference>
<keyword evidence="2" id="KW-1185">Reference proteome</keyword>
<protein>
    <submittedName>
        <fullName evidence="1">Uncharacterized protein</fullName>
    </submittedName>
</protein>
<reference evidence="1" key="2">
    <citation type="journal article" date="2023" name="Int. J. Mol. Sci.">
        <title>De Novo Assembly and Annotation of 11 Diverse Shrub Willow (Salix) Genomes Reveals Novel Gene Organization in Sex-Linked Regions.</title>
        <authorList>
            <person name="Hyden B."/>
            <person name="Feng K."/>
            <person name="Yates T.B."/>
            <person name="Jawdy S."/>
            <person name="Cereghino C."/>
            <person name="Smart L.B."/>
            <person name="Muchero W."/>
        </authorList>
    </citation>
    <scope>NUCLEOTIDE SEQUENCE</scope>
    <source>
        <tissue evidence="1">Shoot tip</tissue>
    </source>
</reference>
<gene>
    <name evidence="1" type="ORF">OIU77_008334</name>
</gene>
<sequence length="75" mass="8285">MISLQRSSRQLRAHPSMAVSCSGTSALTMGTVMLSRAVSKFCSLSLHVIISCYSECSVHSLTIKHMTVYLYLIPY</sequence>
<name>A0ABQ9AKL8_9ROSI</name>
<proteinExistence type="predicted"/>
<dbReference type="EMBL" id="JAPFFI010000020">
    <property type="protein sequence ID" value="KAJ6340547.1"/>
    <property type="molecule type" value="Genomic_DNA"/>
</dbReference>
<evidence type="ECO:0000313" key="2">
    <source>
        <dbReference type="Proteomes" id="UP001141253"/>
    </source>
</evidence>
<organism evidence="1 2">
    <name type="scientific">Salix suchowensis</name>
    <dbReference type="NCBI Taxonomy" id="1278906"/>
    <lineage>
        <taxon>Eukaryota</taxon>
        <taxon>Viridiplantae</taxon>
        <taxon>Streptophyta</taxon>
        <taxon>Embryophyta</taxon>
        <taxon>Tracheophyta</taxon>
        <taxon>Spermatophyta</taxon>
        <taxon>Magnoliopsida</taxon>
        <taxon>eudicotyledons</taxon>
        <taxon>Gunneridae</taxon>
        <taxon>Pentapetalae</taxon>
        <taxon>rosids</taxon>
        <taxon>fabids</taxon>
        <taxon>Malpighiales</taxon>
        <taxon>Salicaceae</taxon>
        <taxon>Saliceae</taxon>
        <taxon>Salix</taxon>
    </lineage>
</organism>